<evidence type="ECO:0000256" key="10">
    <source>
        <dbReference type="ARBA" id="ARBA00023136"/>
    </source>
</evidence>
<dbReference type="OMA" id="KMNIDAT"/>
<evidence type="ECO:0000313" key="14">
    <source>
        <dbReference type="Proteomes" id="UP000030854"/>
    </source>
</evidence>
<keyword evidence="11" id="KW-0325">Glycoprotein</keyword>
<name>A0A0B1PGM3_UNCNE</name>
<evidence type="ECO:0000256" key="5">
    <source>
        <dbReference type="ARBA" id="ARBA00022459"/>
    </source>
</evidence>
<protein>
    <submittedName>
        <fullName evidence="13">Putative nuclear membrane fusion protein kar5 protein</fullName>
    </submittedName>
</protein>
<comment type="caution">
    <text evidence="13">The sequence shown here is derived from an EMBL/GenBank/DDBJ whole genome shotgun (WGS) entry which is preliminary data.</text>
</comment>
<comment type="subcellular location">
    <subcellularLocation>
        <location evidence="3">Endoplasmic reticulum membrane</location>
    </subcellularLocation>
    <subcellularLocation>
        <location evidence="2">Nucleus membrane</location>
    </subcellularLocation>
</comment>
<keyword evidence="12" id="KW-0539">Nucleus</keyword>
<dbReference type="GO" id="GO:0048288">
    <property type="term" value="P:nuclear membrane fusion involved in karyogamy"/>
    <property type="evidence" value="ECO:0007669"/>
    <property type="project" value="InterPro"/>
</dbReference>
<dbReference type="InterPro" id="IPR007292">
    <property type="entry name" value="Nuclear_fusion_Kar5"/>
</dbReference>
<keyword evidence="8" id="KW-0256">Endoplasmic reticulum</keyword>
<gene>
    <name evidence="13" type="ORF">EV44_g4034</name>
</gene>
<evidence type="ECO:0000256" key="7">
    <source>
        <dbReference type="ARBA" id="ARBA00022729"/>
    </source>
</evidence>
<evidence type="ECO:0000256" key="3">
    <source>
        <dbReference type="ARBA" id="ARBA00004586"/>
    </source>
</evidence>
<reference evidence="13 14" key="1">
    <citation type="journal article" date="2014" name="BMC Genomics">
        <title>Adaptive genomic structural variation in the grape powdery mildew pathogen, Erysiphe necator.</title>
        <authorList>
            <person name="Jones L."/>
            <person name="Riaz S."/>
            <person name="Morales-Cruz A."/>
            <person name="Amrine K.C."/>
            <person name="McGuire B."/>
            <person name="Gubler W.D."/>
            <person name="Walker M.A."/>
            <person name="Cantu D."/>
        </authorList>
    </citation>
    <scope>NUCLEOTIDE SEQUENCE [LARGE SCALE GENOMIC DNA]</scope>
    <source>
        <strain evidence="14">c</strain>
    </source>
</reference>
<comment type="function">
    <text evidence="1">Required for nuclear membrane fusion during karyogamy.</text>
</comment>
<keyword evidence="6" id="KW-0812">Transmembrane</keyword>
<keyword evidence="14" id="KW-1185">Reference proteome</keyword>
<proteinExistence type="inferred from homology"/>
<keyword evidence="5" id="KW-0415">Karyogamy</keyword>
<comment type="similarity">
    <text evidence="4">Belongs to the KAR5 family.</text>
</comment>
<dbReference type="PANTHER" id="PTHR28012:SF1">
    <property type="entry name" value="NUCLEAR FUSION PROTEIN KAR5"/>
    <property type="match status" value="1"/>
</dbReference>
<keyword evidence="9" id="KW-1133">Transmembrane helix</keyword>
<evidence type="ECO:0000313" key="13">
    <source>
        <dbReference type="EMBL" id="KHJ36400.1"/>
    </source>
</evidence>
<accession>A0A0B1PGM3</accession>
<dbReference type="AlphaFoldDB" id="A0A0B1PGM3"/>
<evidence type="ECO:0000256" key="9">
    <source>
        <dbReference type="ARBA" id="ARBA00022989"/>
    </source>
</evidence>
<evidence type="ECO:0000256" key="11">
    <source>
        <dbReference type="ARBA" id="ARBA00023180"/>
    </source>
</evidence>
<keyword evidence="10" id="KW-0472">Membrane</keyword>
<dbReference type="Proteomes" id="UP000030854">
    <property type="component" value="Unassembled WGS sequence"/>
</dbReference>
<dbReference type="EMBL" id="JNVN01000035">
    <property type="protein sequence ID" value="KHJ36400.1"/>
    <property type="molecule type" value="Genomic_DNA"/>
</dbReference>
<evidence type="ECO:0000256" key="2">
    <source>
        <dbReference type="ARBA" id="ARBA00004126"/>
    </source>
</evidence>
<keyword evidence="7" id="KW-0732">Signal</keyword>
<evidence type="ECO:0000256" key="6">
    <source>
        <dbReference type="ARBA" id="ARBA00022692"/>
    </source>
</evidence>
<dbReference type="GO" id="GO:0031965">
    <property type="term" value="C:nuclear membrane"/>
    <property type="evidence" value="ECO:0007669"/>
    <property type="project" value="UniProtKB-SubCell"/>
</dbReference>
<sequence>MAAYLLMNNCKGLNEIDEQNYSINRGRIQQDQVDAFAATLTMCDMERAKFDVPKPCFHFTSISLMKTAELKKDLKFSSQEVNDCLQGLGKNAKHWATWLSYRDSALLFCRAARLSIERDETIALHRELMVIMKDFTRDLHLDLQNLKDKVSLHKDLIDSIFKKMNIDATDWRFKLNKIFGDVSQNINVHLTI</sequence>
<evidence type="ECO:0000256" key="4">
    <source>
        <dbReference type="ARBA" id="ARBA00010473"/>
    </source>
</evidence>
<dbReference type="GO" id="GO:0005789">
    <property type="term" value="C:endoplasmic reticulum membrane"/>
    <property type="evidence" value="ECO:0007669"/>
    <property type="project" value="UniProtKB-SubCell"/>
</dbReference>
<dbReference type="HOGENOM" id="CLU_1416139_0_0_1"/>
<evidence type="ECO:0000256" key="8">
    <source>
        <dbReference type="ARBA" id="ARBA00022824"/>
    </source>
</evidence>
<organism evidence="13 14">
    <name type="scientific">Uncinula necator</name>
    <name type="common">Grape powdery mildew</name>
    <dbReference type="NCBI Taxonomy" id="52586"/>
    <lineage>
        <taxon>Eukaryota</taxon>
        <taxon>Fungi</taxon>
        <taxon>Dikarya</taxon>
        <taxon>Ascomycota</taxon>
        <taxon>Pezizomycotina</taxon>
        <taxon>Leotiomycetes</taxon>
        <taxon>Erysiphales</taxon>
        <taxon>Erysiphaceae</taxon>
        <taxon>Erysiphe</taxon>
    </lineage>
</organism>
<evidence type="ECO:0000256" key="1">
    <source>
        <dbReference type="ARBA" id="ARBA00003389"/>
    </source>
</evidence>
<evidence type="ECO:0000256" key="12">
    <source>
        <dbReference type="ARBA" id="ARBA00023242"/>
    </source>
</evidence>
<dbReference type="PANTHER" id="PTHR28012">
    <property type="entry name" value="NUCLEAR FUSION PROTEIN KAR5"/>
    <property type="match status" value="1"/>
</dbReference>
<dbReference type="GO" id="GO:0000742">
    <property type="term" value="P:karyogamy involved in conjugation with cellular fusion"/>
    <property type="evidence" value="ECO:0007669"/>
    <property type="project" value="InterPro"/>
</dbReference>